<evidence type="ECO:0000256" key="7">
    <source>
        <dbReference type="ARBA" id="ARBA00023136"/>
    </source>
</evidence>
<protein>
    <submittedName>
        <fullName evidence="11">Uncharacterized protein</fullName>
    </submittedName>
</protein>
<dbReference type="PANTHER" id="PTHR21137:SF35">
    <property type="entry name" value="ODORANT RECEPTOR 19A-RELATED"/>
    <property type="match status" value="1"/>
</dbReference>
<dbReference type="InterPro" id="IPR004117">
    <property type="entry name" value="7tm6_olfct_rcpt"/>
</dbReference>
<evidence type="ECO:0000256" key="8">
    <source>
        <dbReference type="ARBA" id="ARBA00023170"/>
    </source>
</evidence>
<accession>A0A9P0PKG7</accession>
<dbReference type="GO" id="GO:0007165">
    <property type="term" value="P:signal transduction"/>
    <property type="evidence" value="ECO:0007669"/>
    <property type="project" value="UniProtKB-KW"/>
</dbReference>
<evidence type="ECO:0000256" key="3">
    <source>
        <dbReference type="ARBA" id="ARBA00022606"/>
    </source>
</evidence>
<proteinExistence type="predicted"/>
<keyword evidence="4 10" id="KW-0812">Transmembrane</keyword>
<keyword evidence="5" id="KW-0552">Olfaction</keyword>
<organism evidence="11 12">
    <name type="scientific">Acanthoscelides obtectus</name>
    <name type="common">Bean weevil</name>
    <name type="synonym">Bruchus obtectus</name>
    <dbReference type="NCBI Taxonomy" id="200917"/>
    <lineage>
        <taxon>Eukaryota</taxon>
        <taxon>Metazoa</taxon>
        <taxon>Ecdysozoa</taxon>
        <taxon>Arthropoda</taxon>
        <taxon>Hexapoda</taxon>
        <taxon>Insecta</taxon>
        <taxon>Pterygota</taxon>
        <taxon>Neoptera</taxon>
        <taxon>Endopterygota</taxon>
        <taxon>Coleoptera</taxon>
        <taxon>Polyphaga</taxon>
        <taxon>Cucujiformia</taxon>
        <taxon>Chrysomeloidea</taxon>
        <taxon>Chrysomelidae</taxon>
        <taxon>Bruchinae</taxon>
        <taxon>Bruchini</taxon>
        <taxon>Acanthoscelides</taxon>
    </lineage>
</organism>
<dbReference type="Pfam" id="PF02949">
    <property type="entry name" value="7tm_6"/>
    <property type="match status" value="1"/>
</dbReference>
<dbReference type="Proteomes" id="UP001152888">
    <property type="component" value="Unassembled WGS sequence"/>
</dbReference>
<dbReference type="GO" id="GO:0004984">
    <property type="term" value="F:olfactory receptor activity"/>
    <property type="evidence" value="ECO:0007669"/>
    <property type="project" value="InterPro"/>
</dbReference>
<evidence type="ECO:0000256" key="1">
    <source>
        <dbReference type="ARBA" id="ARBA00004651"/>
    </source>
</evidence>
<evidence type="ECO:0000313" key="12">
    <source>
        <dbReference type="Proteomes" id="UP001152888"/>
    </source>
</evidence>
<dbReference type="EMBL" id="CAKOFQ010007021">
    <property type="protein sequence ID" value="CAH1987579.1"/>
    <property type="molecule type" value="Genomic_DNA"/>
</dbReference>
<name>A0A9P0PKG7_ACAOB</name>
<comment type="caution">
    <text evidence="11">The sequence shown here is derived from an EMBL/GenBank/DDBJ whole genome shotgun (WGS) entry which is preliminary data.</text>
</comment>
<evidence type="ECO:0000313" key="11">
    <source>
        <dbReference type="EMBL" id="CAH1987579.1"/>
    </source>
</evidence>
<evidence type="ECO:0000256" key="5">
    <source>
        <dbReference type="ARBA" id="ARBA00022725"/>
    </source>
</evidence>
<keyword evidence="9" id="KW-0807">Transducer</keyword>
<evidence type="ECO:0000256" key="10">
    <source>
        <dbReference type="SAM" id="Phobius"/>
    </source>
</evidence>
<dbReference type="GO" id="GO:0005886">
    <property type="term" value="C:plasma membrane"/>
    <property type="evidence" value="ECO:0007669"/>
    <property type="project" value="UniProtKB-SubCell"/>
</dbReference>
<sequence length="172" mass="19807">MLNDEFAAIYKNSERFSIEVLNYKLQRCVDHHNYLNSFLNLFSETFSLAIMIFIGNITLSLCVVMYAILAESFNINHCTHLIAGLNMIFTCYAWPAQEMMNEANAVRNSVYLSDWHLYGEHHKHILIVLMGSLKTIEFKAGGILTIDMNMFLASCKTMVSYCMFFRTISLTD</sequence>
<keyword evidence="2" id="KW-1003">Cell membrane</keyword>
<dbReference type="AlphaFoldDB" id="A0A9P0PKG7"/>
<reference evidence="11" key="1">
    <citation type="submission" date="2022-03" db="EMBL/GenBank/DDBJ databases">
        <authorList>
            <person name="Sayadi A."/>
        </authorList>
    </citation>
    <scope>NUCLEOTIDE SEQUENCE</scope>
</reference>
<comment type="subcellular location">
    <subcellularLocation>
        <location evidence="1">Cell membrane</location>
        <topology evidence="1">Multi-pass membrane protein</topology>
    </subcellularLocation>
</comment>
<keyword evidence="12" id="KW-1185">Reference proteome</keyword>
<keyword evidence="7 10" id="KW-0472">Membrane</keyword>
<evidence type="ECO:0000256" key="4">
    <source>
        <dbReference type="ARBA" id="ARBA00022692"/>
    </source>
</evidence>
<keyword evidence="3" id="KW-0716">Sensory transduction</keyword>
<evidence type="ECO:0000256" key="2">
    <source>
        <dbReference type="ARBA" id="ARBA00022475"/>
    </source>
</evidence>
<keyword evidence="8" id="KW-0675">Receptor</keyword>
<feature type="transmembrane region" description="Helical" evidence="10">
    <location>
        <begin position="46"/>
        <end position="69"/>
    </location>
</feature>
<evidence type="ECO:0000256" key="9">
    <source>
        <dbReference type="ARBA" id="ARBA00023224"/>
    </source>
</evidence>
<dbReference type="OrthoDB" id="6692298at2759"/>
<evidence type="ECO:0000256" key="6">
    <source>
        <dbReference type="ARBA" id="ARBA00022989"/>
    </source>
</evidence>
<dbReference type="PANTHER" id="PTHR21137">
    <property type="entry name" value="ODORANT RECEPTOR"/>
    <property type="match status" value="1"/>
</dbReference>
<dbReference type="GO" id="GO:0005549">
    <property type="term" value="F:odorant binding"/>
    <property type="evidence" value="ECO:0007669"/>
    <property type="project" value="InterPro"/>
</dbReference>
<gene>
    <name evidence="11" type="ORF">ACAOBT_LOCUS17933</name>
</gene>
<keyword evidence="6 10" id="KW-1133">Transmembrane helix</keyword>